<dbReference type="AlphaFoldDB" id="K0RVJ4"/>
<dbReference type="InterPro" id="IPR011990">
    <property type="entry name" value="TPR-like_helical_dom_sf"/>
</dbReference>
<keyword evidence="2 4" id="KW-0863">Zinc-finger</keyword>
<keyword evidence="3" id="KW-0862">Zinc</keyword>
<protein>
    <recommendedName>
        <fullName evidence="6">MYND-type domain-containing protein</fullName>
    </recommendedName>
</protein>
<dbReference type="SUPFAM" id="SSF144232">
    <property type="entry name" value="HIT/MYND zinc finger-like"/>
    <property type="match status" value="1"/>
</dbReference>
<keyword evidence="1" id="KW-0479">Metal-binding</keyword>
<evidence type="ECO:0000259" key="6">
    <source>
        <dbReference type="PROSITE" id="PS50865"/>
    </source>
</evidence>
<dbReference type="PROSITE" id="PS50865">
    <property type="entry name" value="ZF_MYND_2"/>
    <property type="match status" value="1"/>
</dbReference>
<evidence type="ECO:0000256" key="4">
    <source>
        <dbReference type="PROSITE-ProRule" id="PRU00134"/>
    </source>
</evidence>
<feature type="compositionally biased region" description="Gly residues" evidence="5">
    <location>
        <begin position="321"/>
        <end position="331"/>
    </location>
</feature>
<dbReference type="Pfam" id="PF01753">
    <property type="entry name" value="zf-MYND"/>
    <property type="match status" value="1"/>
</dbReference>
<dbReference type="Gene3D" id="1.25.40.10">
    <property type="entry name" value="Tetratricopeptide repeat domain"/>
    <property type="match status" value="1"/>
</dbReference>
<feature type="region of interest" description="Disordered" evidence="5">
    <location>
        <begin position="298"/>
        <end position="343"/>
    </location>
</feature>
<dbReference type="SUPFAM" id="SSF81901">
    <property type="entry name" value="HCP-like"/>
    <property type="match status" value="1"/>
</dbReference>
<organism evidence="7 8">
    <name type="scientific">Thalassiosira oceanica</name>
    <name type="common">Marine diatom</name>
    <dbReference type="NCBI Taxonomy" id="159749"/>
    <lineage>
        <taxon>Eukaryota</taxon>
        <taxon>Sar</taxon>
        <taxon>Stramenopiles</taxon>
        <taxon>Ochrophyta</taxon>
        <taxon>Bacillariophyta</taxon>
        <taxon>Coscinodiscophyceae</taxon>
        <taxon>Thalassiosirophycidae</taxon>
        <taxon>Thalassiosirales</taxon>
        <taxon>Thalassiosiraceae</taxon>
        <taxon>Thalassiosira</taxon>
    </lineage>
</organism>
<dbReference type="PROSITE" id="PS01360">
    <property type="entry name" value="ZF_MYND_1"/>
    <property type="match status" value="1"/>
</dbReference>
<gene>
    <name evidence="7" type="ORF">THAOC_22083</name>
</gene>
<feature type="non-terminal residue" evidence="7">
    <location>
        <position position="377"/>
    </location>
</feature>
<evidence type="ECO:0000256" key="2">
    <source>
        <dbReference type="ARBA" id="ARBA00022771"/>
    </source>
</evidence>
<dbReference type="GO" id="GO:0008270">
    <property type="term" value="F:zinc ion binding"/>
    <property type="evidence" value="ECO:0007669"/>
    <property type="project" value="UniProtKB-KW"/>
</dbReference>
<dbReference type="Gene3D" id="6.10.140.2220">
    <property type="match status" value="1"/>
</dbReference>
<evidence type="ECO:0000256" key="1">
    <source>
        <dbReference type="ARBA" id="ARBA00022723"/>
    </source>
</evidence>
<evidence type="ECO:0000256" key="5">
    <source>
        <dbReference type="SAM" id="MobiDB-lite"/>
    </source>
</evidence>
<keyword evidence="8" id="KW-1185">Reference proteome</keyword>
<name>K0RVJ4_THAOC</name>
<proteinExistence type="predicted"/>
<evidence type="ECO:0000313" key="8">
    <source>
        <dbReference type="Proteomes" id="UP000266841"/>
    </source>
</evidence>
<evidence type="ECO:0000256" key="3">
    <source>
        <dbReference type="ARBA" id="ARBA00022833"/>
    </source>
</evidence>
<feature type="domain" description="MYND-type" evidence="6">
    <location>
        <begin position="14"/>
        <end position="55"/>
    </location>
</feature>
<dbReference type="EMBL" id="AGNL01026918">
    <property type="protein sequence ID" value="EJK57838.1"/>
    <property type="molecule type" value="Genomic_DNA"/>
</dbReference>
<evidence type="ECO:0000313" key="7">
    <source>
        <dbReference type="EMBL" id="EJK57838.1"/>
    </source>
</evidence>
<comment type="caution">
    <text evidence="7">The sequence shown here is derived from an EMBL/GenBank/DDBJ whole genome shotgun (WGS) entry which is preliminary data.</text>
</comment>
<dbReference type="InterPro" id="IPR002893">
    <property type="entry name" value="Znf_MYND"/>
</dbReference>
<dbReference type="OrthoDB" id="193263at2759"/>
<dbReference type="Proteomes" id="UP000266841">
    <property type="component" value="Unassembled WGS sequence"/>
</dbReference>
<accession>K0RVJ4</accession>
<reference evidence="7 8" key="1">
    <citation type="journal article" date="2012" name="Genome Biol.">
        <title>Genome and low-iron response of an oceanic diatom adapted to chronic iron limitation.</title>
        <authorList>
            <person name="Lommer M."/>
            <person name="Specht M."/>
            <person name="Roy A.S."/>
            <person name="Kraemer L."/>
            <person name="Andreson R."/>
            <person name="Gutowska M.A."/>
            <person name="Wolf J."/>
            <person name="Bergner S.V."/>
            <person name="Schilhabel M.B."/>
            <person name="Klostermeier U.C."/>
            <person name="Beiko R.G."/>
            <person name="Rosenstiel P."/>
            <person name="Hippler M."/>
            <person name="Laroche J."/>
        </authorList>
    </citation>
    <scope>NUCLEOTIDE SEQUENCE [LARGE SCALE GENOMIC DNA]</scope>
    <source>
        <strain evidence="7 8">CCMP1005</strain>
    </source>
</reference>
<sequence>MSCVPAPATAADVCANCGKEGNDAVKLKNCTACLLVKYCGVDCQRIHRKLHKKACKERAAELKDEKLYSQGTERPERDFCPLCLLAIPFPMDQHASMRPCCTKSVCNGCLHASFKIKRDLALACPFCRAPNTEKDGEDGVLGMIRKRVAAKDPEAMSYFANMHFNGMNGLEKDTSRGMDLENSGRRKDKVKGIAYLESAAMQGDVETRHNLGLIELDNGYKYNRALRHFLICAKMGHKKSLDMIKDFFADGLATRAQYMEGLKGYQDASFHVLVSDALALEAARDARPLEQPRAGALVALEEEPEPRESDLADGTPRRAGRGGAAGTGPEPGAGRAAAERADGVDAQAELDAFPEIFLAPTRGAVHDVVISASDLEV</sequence>